<keyword evidence="1" id="KW-0472">Membrane</keyword>
<reference evidence="2" key="1">
    <citation type="journal article" date="2018" name="Genome Biol.">
        <title>SKESA: strategic k-mer extension for scrupulous assemblies.</title>
        <authorList>
            <person name="Souvorov A."/>
            <person name="Agarwala R."/>
            <person name="Lipman D.J."/>
        </authorList>
    </citation>
    <scope>NUCLEOTIDE SEQUENCE</scope>
    <source>
        <strain evidence="2">CAVp300</strain>
    </source>
</reference>
<sequence>MNSRQSGTAKKIIWFISLWFGSVLALFIASTVIKLLMSMAGLHT</sequence>
<dbReference type="Pfam" id="PF10617">
    <property type="entry name" value="DUF2474"/>
    <property type="match status" value="1"/>
</dbReference>
<accession>A0A9P3T6C6</accession>
<dbReference type="RefSeq" id="WP_082137055.1">
    <property type="nucleotide sequence ID" value="NZ_CABMNU010000005.1"/>
</dbReference>
<dbReference type="Proteomes" id="UP000867740">
    <property type="component" value="Unassembled WGS sequence"/>
</dbReference>
<keyword evidence="1" id="KW-1133">Transmembrane helix</keyword>
<dbReference type="AlphaFoldDB" id="A0A9P3T6C6"/>
<gene>
    <name evidence="2" type="ORF">I8531_001822</name>
</gene>
<dbReference type="InterPro" id="IPR018895">
    <property type="entry name" value="DUF2474"/>
</dbReference>
<reference evidence="2" key="2">
    <citation type="submission" date="2020-10" db="EMBL/GenBank/DDBJ databases">
        <authorList>
            <consortium name="NCBI Pathogen Detection Project"/>
        </authorList>
    </citation>
    <scope>NUCLEOTIDE SEQUENCE</scope>
    <source>
        <strain evidence="2">CAVp300</strain>
    </source>
</reference>
<protein>
    <submittedName>
        <fullName evidence="2">DUF2474 domain-containing protein</fullName>
    </submittedName>
</protein>
<comment type="caution">
    <text evidence="2">The sequence shown here is derived from an EMBL/GenBank/DDBJ whole genome shotgun (WGS) entry which is preliminary data.</text>
</comment>
<keyword evidence="1" id="KW-0812">Transmembrane</keyword>
<evidence type="ECO:0000256" key="1">
    <source>
        <dbReference type="SAM" id="Phobius"/>
    </source>
</evidence>
<proteinExistence type="predicted"/>
<evidence type="ECO:0000313" key="3">
    <source>
        <dbReference type="Proteomes" id="UP000867740"/>
    </source>
</evidence>
<feature type="transmembrane region" description="Helical" evidence="1">
    <location>
        <begin position="12"/>
        <end position="37"/>
    </location>
</feature>
<evidence type="ECO:0000313" key="2">
    <source>
        <dbReference type="EMBL" id="HAT3581534.1"/>
    </source>
</evidence>
<name>A0A9P3T6C6_KLUIN</name>
<organism evidence="2 3">
    <name type="scientific">Kluyvera intermedia</name>
    <name type="common">Enterobacter intermedius</name>
    <dbReference type="NCBI Taxonomy" id="61648"/>
    <lineage>
        <taxon>Bacteria</taxon>
        <taxon>Pseudomonadati</taxon>
        <taxon>Pseudomonadota</taxon>
        <taxon>Gammaproteobacteria</taxon>
        <taxon>Enterobacterales</taxon>
        <taxon>Enterobacteriaceae</taxon>
        <taxon>Kluyvera</taxon>
    </lineage>
</organism>
<dbReference type="EMBL" id="DACSUM010000011">
    <property type="protein sequence ID" value="HAT3581534.1"/>
    <property type="molecule type" value="Genomic_DNA"/>
</dbReference>